<accession>A0AA88UPT4</accession>
<evidence type="ECO:0000313" key="2">
    <source>
        <dbReference type="EMBL" id="KAK2992939.1"/>
    </source>
</evidence>
<gene>
    <name evidence="2" type="ORF">RJ640_009448</name>
</gene>
<dbReference type="PANTHER" id="PTHR47073">
    <property type="entry name" value="PROTEIN ANTI-SILENCING 1"/>
    <property type="match status" value="1"/>
</dbReference>
<sequence length="161" mass="18746">MYQVLDMHLNSKKDNAQNAHTPYTYKKLLVREFPLRVLIDYGMPCMEQAGEVENLFKWGKKRGVGGKKKEVQFYESFSYDGEEYALYDCVYMHNESEPEPYIGKLVKIWETADKTRKVKVQWFFRPLEISNWLGDVTTLENEIFLAHGQGVGLANVNPLVI</sequence>
<dbReference type="Proteomes" id="UP001187471">
    <property type="component" value="Unassembled WGS sequence"/>
</dbReference>
<reference evidence="2" key="1">
    <citation type="submission" date="2022-12" db="EMBL/GenBank/DDBJ databases">
        <title>Draft genome assemblies for two species of Escallonia (Escalloniales).</title>
        <authorList>
            <person name="Chanderbali A."/>
            <person name="Dervinis C."/>
            <person name="Anghel I."/>
            <person name="Soltis D."/>
            <person name="Soltis P."/>
            <person name="Zapata F."/>
        </authorList>
    </citation>
    <scope>NUCLEOTIDE SEQUENCE</scope>
    <source>
        <strain evidence="2">UCBG92.1500</strain>
        <tissue evidence="2">Leaf</tissue>
    </source>
</reference>
<organism evidence="2 3">
    <name type="scientific">Escallonia rubra</name>
    <dbReference type="NCBI Taxonomy" id="112253"/>
    <lineage>
        <taxon>Eukaryota</taxon>
        <taxon>Viridiplantae</taxon>
        <taxon>Streptophyta</taxon>
        <taxon>Embryophyta</taxon>
        <taxon>Tracheophyta</taxon>
        <taxon>Spermatophyta</taxon>
        <taxon>Magnoliopsida</taxon>
        <taxon>eudicotyledons</taxon>
        <taxon>Gunneridae</taxon>
        <taxon>Pentapetalae</taxon>
        <taxon>asterids</taxon>
        <taxon>campanulids</taxon>
        <taxon>Escalloniales</taxon>
        <taxon>Escalloniaceae</taxon>
        <taxon>Escallonia</taxon>
    </lineage>
</organism>
<dbReference type="PANTHER" id="PTHR47073:SF2">
    <property type="entry name" value="PROTEIN ANTI-SILENCING 1"/>
    <property type="match status" value="1"/>
</dbReference>
<dbReference type="Gene3D" id="2.30.30.490">
    <property type="match status" value="1"/>
</dbReference>
<evidence type="ECO:0000259" key="1">
    <source>
        <dbReference type="PROSITE" id="PS51038"/>
    </source>
</evidence>
<dbReference type="AlphaFoldDB" id="A0AA88UPT4"/>
<keyword evidence="3" id="KW-1185">Reference proteome</keyword>
<protein>
    <recommendedName>
        <fullName evidence="1">BAH domain-containing protein</fullName>
    </recommendedName>
</protein>
<dbReference type="FunFam" id="2.30.30.490:FF:000017">
    <property type="entry name" value="Bromo-adjacent homology (BAH) domain-containing protein"/>
    <property type="match status" value="1"/>
</dbReference>
<dbReference type="PROSITE" id="PS51038">
    <property type="entry name" value="BAH"/>
    <property type="match status" value="1"/>
</dbReference>
<dbReference type="Pfam" id="PF01426">
    <property type="entry name" value="BAH"/>
    <property type="match status" value="1"/>
</dbReference>
<comment type="caution">
    <text evidence="2">The sequence shown here is derived from an EMBL/GenBank/DDBJ whole genome shotgun (WGS) entry which is preliminary data.</text>
</comment>
<feature type="domain" description="BAH" evidence="1">
    <location>
        <begin position="82"/>
        <end position="161"/>
    </location>
</feature>
<dbReference type="EMBL" id="JAVXUO010000365">
    <property type="protein sequence ID" value="KAK2992939.1"/>
    <property type="molecule type" value="Genomic_DNA"/>
</dbReference>
<proteinExistence type="predicted"/>
<evidence type="ECO:0000313" key="3">
    <source>
        <dbReference type="Proteomes" id="UP001187471"/>
    </source>
</evidence>
<dbReference type="InterPro" id="IPR043151">
    <property type="entry name" value="BAH_sf"/>
</dbReference>
<dbReference type="InterPro" id="IPR001025">
    <property type="entry name" value="BAH_dom"/>
</dbReference>
<dbReference type="GO" id="GO:0003723">
    <property type="term" value="F:RNA binding"/>
    <property type="evidence" value="ECO:0007669"/>
    <property type="project" value="TreeGrafter"/>
</dbReference>
<dbReference type="GO" id="GO:0003682">
    <property type="term" value="F:chromatin binding"/>
    <property type="evidence" value="ECO:0007669"/>
    <property type="project" value="InterPro"/>
</dbReference>
<name>A0AA88UPT4_9ASTE</name>